<organism evidence="4">
    <name type="scientific">Thelazia callipaeda</name>
    <name type="common">Oriental eyeworm</name>
    <name type="synonym">Parasitic nematode</name>
    <dbReference type="NCBI Taxonomy" id="103827"/>
    <lineage>
        <taxon>Eukaryota</taxon>
        <taxon>Metazoa</taxon>
        <taxon>Ecdysozoa</taxon>
        <taxon>Nematoda</taxon>
        <taxon>Chromadorea</taxon>
        <taxon>Rhabditida</taxon>
        <taxon>Spirurina</taxon>
        <taxon>Spiruromorpha</taxon>
        <taxon>Thelazioidea</taxon>
        <taxon>Thelaziidae</taxon>
        <taxon>Thelazia</taxon>
    </lineage>
</organism>
<evidence type="ECO:0000313" key="2">
    <source>
        <dbReference type="EMBL" id="VDN02012.1"/>
    </source>
</evidence>
<sequence>MQDDDVSYRPIHDSIHNIISRFEYEEDKFLRELEELQKQVTEKSSSTEEVPILGALCSLVGEIGKLRRENKALRHQLNSSIESKRGVVHRVSALLEGKANIIPRFMGQRAIHRYDVQTGARERLSTPPHKESLTTSSYSTDISSDLSDPNRLTLLSTTKNVPPTLILPKMSDSDVEHSIFTEANNVTREGRAGIRRSKVLSVLERRSPSSASSRDHSENMTSSQSSFFEIIGLTKKKKEKSTEIKKDRLGSKIILKKRKRKISESNSVQSSENNANDATTTSTSNTTSNRNIYVESSDDNRQSFLQIPKQYHLLRQKEEERAQKCLRSKNSTAVSEENDDSYRRHCFNRTSKSIADAKCCESRLLLRPNYLSNRESYDISNRDERIRQLLEIMPSYDALYSFTISVVRKLGRLRASYIEKNMYANRSDFEVMHAQSSLLITHSQLERLKLQLQAVSQRRIARPASYHGEDLLQKMIKPEINFLLPLKLHGSRIRKHHRSVSCAMESEAEENEQSIENEFLRLFDYARCLSRISECVTVKKTSVEKVGIPNSSLKNKNDLSSTAVIRKPNKPGIRINYSSSPTRPQEQLKNCFQRNRKIELAARPVSLVETEGRTLTVGDNTQNSPGYVVKKSNVEGNAPLSLNLHPLISQDQTQTIVSSLQDIRNHCAHSPHSTPLMMRRINERSRNSNQHGLADSFAGNQSATCDIPLSQSNASSDYVSIITKQIHTSPEKQPTTPKRSLLSNYGSKLRHPTSSNYPIAAVSQLVQENVHANNSDNRNICRLRRNPEVAGMIKGETSVTTTKISAVPKIFERSRLPKISTAQTEKKRGSWLSRIKAVKK</sequence>
<feature type="compositionally biased region" description="Basic and acidic residues" evidence="1">
    <location>
        <begin position="203"/>
        <end position="218"/>
    </location>
</feature>
<evidence type="ECO:0000313" key="4">
    <source>
        <dbReference type="WBParaSite" id="TCLT_0000485001-mRNA-1"/>
    </source>
</evidence>
<proteinExistence type="predicted"/>
<feature type="region of interest" description="Disordered" evidence="1">
    <location>
        <begin position="199"/>
        <end position="224"/>
    </location>
</feature>
<feature type="region of interest" description="Disordered" evidence="1">
    <location>
        <begin position="820"/>
        <end position="840"/>
    </location>
</feature>
<evidence type="ECO:0000256" key="1">
    <source>
        <dbReference type="SAM" id="MobiDB-lite"/>
    </source>
</evidence>
<reference evidence="2 3" key="2">
    <citation type="submission" date="2018-11" db="EMBL/GenBank/DDBJ databases">
        <authorList>
            <consortium name="Pathogen Informatics"/>
        </authorList>
    </citation>
    <scope>NUCLEOTIDE SEQUENCE [LARGE SCALE GENOMIC DNA]</scope>
</reference>
<dbReference type="WBParaSite" id="TCLT_0000485001-mRNA-1">
    <property type="protein sequence ID" value="TCLT_0000485001-mRNA-1"/>
    <property type="gene ID" value="TCLT_0000485001"/>
</dbReference>
<feature type="region of interest" description="Disordered" evidence="1">
    <location>
        <begin position="259"/>
        <end position="299"/>
    </location>
</feature>
<evidence type="ECO:0000313" key="3">
    <source>
        <dbReference type="Proteomes" id="UP000276776"/>
    </source>
</evidence>
<protein>
    <submittedName>
        <fullName evidence="4">DH domain-containing protein</fullName>
    </submittedName>
</protein>
<keyword evidence="3" id="KW-1185">Reference proteome</keyword>
<gene>
    <name evidence="2" type="ORF">TCLT_LOCUS4839</name>
</gene>
<feature type="compositionally biased region" description="Basic and acidic residues" evidence="1">
    <location>
        <begin position="118"/>
        <end position="132"/>
    </location>
</feature>
<dbReference type="OMA" id="NRCRLNE"/>
<dbReference type="AlphaFoldDB" id="A0A0N5CWW3"/>
<feature type="compositionally biased region" description="Low complexity" evidence="1">
    <location>
        <begin position="264"/>
        <end position="291"/>
    </location>
</feature>
<feature type="region of interest" description="Disordered" evidence="1">
    <location>
        <begin position="118"/>
        <end position="150"/>
    </location>
</feature>
<dbReference type="Proteomes" id="UP000276776">
    <property type="component" value="Unassembled WGS sequence"/>
</dbReference>
<name>A0A0N5CWW3_THECL</name>
<accession>A0A0N5CWW3</accession>
<dbReference type="EMBL" id="UYYF01004306">
    <property type="protein sequence ID" value="VDN02012.1"/>
    <property type="molecule type" value="Genomic_DNA"/>
</dbReference>
<feature type="compositionally biased region" description="Low complexity" evidence="1">
    <location>
        <begin position="133"/>
        <end position="147"/>
    </location>
</feature>
<reference evidence="4" key="1">
    <citation type="submission" date="2017-02" db="UniProtKB">
        <authorList>
            <consortium name="WormBaseParasite"/>
        </authorList>
    </citation>
    <scope>IDENTIFICATION</scope>
</reference>
<dbReference type="STRING" id="103827.A0A0N5CWW3"/>
<dbReference type="OrthoDB" id="5804550at2759"/>